<proteinExistence type="predicted"/>
<feature type="transmembrane region" description="Helical" evidence="6">
    <location>
        <begin position="844"/>
        <end position="869"/>
    </location>
</feature>
<feature type="transmembrane region" description="Helical" evidence="6">
    <location>
        <begin position="397"/>
        <end position="415"/>
    </location>
</feature>
<evidence type="ECO:0000256" key="4">
    <source>
        <dbReference type="ARBA" id="ARBA00022989"/>
    </source>
</evidence>
<comment type="caution">
    <text evidence="8">The sequence shown here is derived from an EMBL/GenBank/DDBJ whole genome shotgun (WGS) entry which is preliminary data.</text>
</comment>
<feature type="transmembrane region" description="Helical" evidence="6">
    <location>
        <begin position="798"/>
        <end position="824"/>
    </location>
</feature>
<dbReference type="Pfam" id="PF02687">
    <property type="entry name" value="FtsX"/>
    <property type="match status" value="1"/>
</dbReference>
<feature type="transmembrane region" description="Helical" evidence="6">
    <location>
        <begin position="528"/>
        <end position="551"/>
    </location>
</feature>
<keyword evidence="5 6" id="KW-0472">Membrane</keyword>
<feature type="transmembrane region" description="Helical" evidence="6">
    <location>
        <begin position="368"/>
        <end position="391"/>
    </location>
</feature>
<feature type="transmembrane region" description="Helical" evidence="6">
    <location>
        <begin position="445"/>
        <end position="464"/>
    </location>
</feature>
<feature type="transmembrane region" description="Helical" evidence="6">
    <location>
        <begin position="476"/>
        <end position="507"/>
    </location>
</feature>
<sequence>MKALRFALLVQRRLSARDLPLLVVLALLTTLALVSAIGAPRLLATTLDRAVRQAVAAEGADGDVVVRSQVGITSLGTGPILVDPSQVGARSRALRAQLPPAVRAVTDPASVAAFGPEVRLTFADTRPQLQNGPIGVRVALLTRPDAVRLRSGALPASPVRSGVADVVVSQAVATATSLRVGSVLDVPREQGLRRGTSLRLRVTGIVDRVPVDGPSPWTDAGPVWRAQENRNGTSPPLQVVALADAAGVAAAAEAQGPFTAVFRMHVAASRLSSASAPAVARSVSMLRANPDPLQGGSGDRLTLRSELPEAVARAERQARSATAQFALLSAGVLGTAAVAIVLLGGLIAARRRDETLLQRARGAAVPAVAAPALVESAAVVLVAGAVAAALLRAPVPLGAVLIAVVALLATPVQLARTAVGSAVRRAPANRSDRLRLRRVRTARRIAAEAGLVLVAVVAVLVLGAGGGLSGSRPNPLLVIAPLLLAAAATVVVLRLLPPVVSGAALLLRRSRGVAGVLVAARARRTRSALALLAVCIASGLALNDGMLVAAVDAGQEDASWDRVGADARAASAVDAARLRAAPGVTGAASLVALPGTSVDLRTTSTTATLLAVDRGYPAVVAALPASSPGTAAVLRRLRGAGPRVPVVVDAETARSMVGSTLQLQLDSGVVPARAVGVVPDGPSGYRQGPFVFVDLEALEARAPGLRPTTALVMGPGAGSALSAAGVPADRVLTRTGWLAAQRAGPLVVGTRSATLLAAGLLGLFALAALSAGVLAGAPDRRRTLGLLRTLGMRRRIGWWLLVADLAPLVVGGLAGGAAIGVVAAEVFDPALVLAALTGGRFDPPVVISGPVLGAVLGGAVVVLAATVAVEAVTWRRDRFSEVLRVGGQG</sequence>
<evidence type="ECO:0000256" key="6">
    <source>
        <dbReference type="SAM" id="Phobius"/>
    </source>
</evidence>
<keyword evidence="2" id="KW-1003">Cell membrane</keyword>
<evidence type="ECO:0000256" key="5">
    <source>
        <dbReference type="ARBA" id="ARBA00023136"/>
    </source>
</evidence>
<protein>
    <recommendedName>
        <fullName evidence="7">ABC3 transporter permease C-terminal domain-containing protein</fullName>
    </recommendedName>
</protein>
<evidence type="ECO:0000256" key="1">
    <source>
        <dbReference type="ARBA" id="ARBA00004651"/>
    </source>
</evidence>
<feature type="transmembrane region" description="Helical" evidence="6">
    <location>
        <begin position="325"/>
        <end position="347"/>
    </location>
</feature>
<dbReference type="InterPro" id="IPR003838">
    <property type="entry name" value="ABC3_permease_C"/>
</dbReference>
<dbReference type="RefSeq" id="WP_345481579.1">
    <property type="nucleotide sequence ID" value="NZ_BAABLP010000005.1"/>
</dbReference>
<keyword evidence="4 6" id="KW-1133">Transmembrane helix</keyword>
<accession>A0ABP8ZB15</accession>
<reference evidence="9" key="1">
    <citation type="journal article" date="2019" name="Int. J. Syst. Evol. Microbiol.">
        <title>The Global Catalogue of Microorganisms (GCM) 10K type strain sequencing project: providing services to taxonomists for standard genome sequencing and annotation.</title>
        <authorList>
            <consortium name="The Broad Institute Genomics Platform"/>
            <consortium name="The Broad Institute Genome Sequencing Center for Infectious Disease"/>
            <person name="Wu L."/>
            <person name="Ma J."/>
        </authorList>
    </citation>
    <scope>NUCLEOTIDE SEQUENCE [LARGE SCALE GENOMIC DNA]</scope>
    <source>
        <strain evidence="9">JCM 19015</strain>
    </source>
</reference>
<keyword evidence="3 6" id="KW-0812">Transmembrane</keyword>
<dbReference type="EMBL" id="BAABLP010000005">
    <property type="protein sequence ID" value="GAA4751436.1"/>
    <property type="molecule type" value="Genomic_DNA"/>
</dbReference>
<evidence type="ECO:0000259" key="7">
    <source>
        <dbReference type="Pfam" id="PF02687"/>
    </source>
</evidence>
<feature type="transmembrane region" description="Helical" evidence="6">
    <location>
        <begin position="755"/>
        <end position="777"/>
    </location>
</feature>
<gene>
    <name evidence="8" type="ORF">GCM10025783_24990</name>
</gene>
<keyword evidence="9" id="KW-1185">Reference proteome</keyword>
<evidence type="ECO:0000313" key="9">
    <source>
        <dbReference type="Proteomes" id="UP001500121"/>
    </source>
</evidence>
<dbReference type="Proteomes" id="UP001500121">
    <property type="component" value="Unassembled WGS sequence"/>
</dbReference>
<evidence type="ECO:0000313" key="8">
    <source>
        <dbReference type="EMBL" id="GAA4751436.1"/>
    </source>
</evidence>
<evidence type="ECO:0000256" key="3">
    <source>
        <dbReference type="ARBA" id="ARBA00022692"/>
    </source>
</evidence>
<organism evidence="8 9">
    <name type="scientific">Amnibacterium soli</name>
    <dbReference type="NCBI Taxonomy" id="1282736"/>
    <lineage>
        <taxon>Bacteria</taxon>
        <taxon>Bacillati</taxon>
        <taxon>Actinomycetota</taxon>
        <taxon>Actinomycetes</taxon>
        <taxon>Micrococcales</taxon>
        <taxon>Microbacteriaceae</taxon>
        <taxon>Amnibacterium</taxon>
    </lineage>
</organism>
<name>A0ABP8ZB15_9MICO</name>
<feature type="domain" description="ABC3 transporter permease C-terminal" evidence="7">
    <location>
        <begin position="757"/>
        <end position="866"/>
    </location>
</feature>
<comment type="subcellular location">
    <subcellularLocation>
        <location evidence="1">Cell membrane</location>
        <topology evidence="1">Multi-pass membrane protein</topology>
    </subcellularLocation>
</comment>
<evidence type="ECO:0000256" key="2">
    <source>
        <dbReference type="ARBA" id="ARBA00022475"/>
    </source>
</evidence>